<feature type="compositionally biased region" description="Polar residues" evidence="5">
    <location>
        <begin position="714"/>
        <end position="732"/>
    </location>
</feature>
<feature type="transmembrane region" description="Helical" evidence="6">
    <location>
        <begin position="472"/>
        <end position="492"/>
    </location>
</feature>
<dbReference type="GO" id="GO:0007166">
    <property type="term" value="P:cell surface receptor signaling pathway"/>
    <property type="evidence" value="ECO:0007669"/>
    <property type="project" value="InterPro"/>
</dbReference>
<feature type="signal peptide" evidence="7">
    <location>
        <begin position="1"/>
        <end position="24"/>
    </location>
</feature>
<dbReference type="GO" id="GO:0004930">
    <property type="term" value="F:G protein-coupled receptor activity"/>
    <property type="evidence" value="ECO:0007669"/>
    <property type="project" value="InterPro"/>
</dbReference>
<keyword evidence="7" id="KW-0732">Signal</keyword>
<dbReference type="Pfam" id="PF00002">
    <property type="entry name" value="7tm_2"/>
    <property type="match status" value="1"/>
</dbReference>
<dbReference type="PANTHER" id="PTHR45902:SF5">
    <property type="entry name" value="G-PROTEIN COUPLED RECEPTORS FAMILY 2 PROFILE 2 DOMAIN-CONTAINING PROTEIN"/>
    <property type="match status" value="1"/>
</dbReference>
<dbReference type="AlphaFoldDB" id="A0A147BD90"/>
<evidence type="ECO:0000256" key="2">
    <source>
        <dbReference type="ARBA" id="ARBA00022692"/>
    </source>
</evidence>
<proteinExistence type="predicted"/>
<dbReference type="GO" id="GO:0016020">
    <property type="term" value="C:membrane"/>
    <property type="evidence" value="ECO:0007669"/>
    <property type="project" value="UniProtKB-SubCell"/>
</dbReference>
<feature type="compositionally biased region" description="Low complexity" evidence="5">
    <location>
        <begin position="733"/>
        <end position="744"/>
    </location>
</feature>
<evidence type="ECO:0000313" key="9">
    <source>
        <dbReference type="EMBL" id="JAR88737.1"/>
    </source>
</evidence>
<feature type="transmembrane region" description="Helical" evidence="6">
    <location>
        <begin position="504"/>
        <end position="525"/>
    </location>
</feature>
<organism evidence="9">
    <name type="scientific">Ixodes ricinus</name>
    <name type="common">Common tick</name>
    <name type="synonym">Acarus ricinus</name>
    <dbReference type="NCBI Taxonomy" id="34613"/>
    <lineage>
        <taxon>Eukaryota</taxon>
        <taxon>Metazoa</taxon>
        <taxon>Ecdysozoa</taxon>
        <taxon>Arthropoda</taxon>
        <taxon>Chelicerata</taxon>
        <taxon>Arachnida</taxon>
        <taxon>Acari</taxon>
        <taxon>Parasitiformes</taxon>
        <taxon>Ixodida</taxon>
        <taxon>Ixodoidea</taxon>
        <taxon>Ixodidae</taxon>
        <taxon>Ixodinae</taxon>
        <taxon>Ixodes</taxon>
    </lineage>
</organism>
<keyword evidence="9" id="KW-0675">Receptor</keyword>
<dbReference type="InterPro" id="IPR017981">
    <property type="entry name" value="GPCR_2-like_7TM"/>
</dbReference>
<evidence type="ECO:0000256" key="4">
    <source>
        <dbReference type="ARBA" id="ARBA00023136"/>
    </source>
</evidence>
<feature type="domain" description="G-protein coupled receptors family 2 profile 2" evidence="8">
    <location>
        <begin position="436"/>
        <end position="691"/>
    </location>
</feature>
<sequence length="763" mass="83743">MDGLPKIVVLLAVAAVFLTSPCQPQSDLPPELPKLECNTTCATLPSTPPTDHDPFHRTAICRCDAECVKFGDCCRDAPALTTSAAQRQEWRCTKVLADRNKKSIWTKAACKPDWSGPEVIRRKCEDSSNKAVDPQTMVPVTSSRTGVSYWNTFCAVCNDDMDGAIRWTVSLDCSELAGQVNSSYLQDNIELSPDQKGWGIWTEALEGEGRIFVTCGVEYRTGNLSSDYSCMSPISTCDPSWSGSDVEQQCQSYTAVVAYRTWNYRNEHCMMCNNVTEGPQSCGFYDDDGVVSSRSFSFSILMDVNPAGGNIVGKYTLCKGDEVFDPFYKTCRSVLCGVEGYVLREGKCFLLDDYDLSAAASDGPNGTTLSAQFLGCRKTVLDKGEYLLRPNGNLYAPRYDRDFTPGNFKLGAADSRALVCVVFNASNEISKFSAQMGYVSAVGLGVSISCLVAHLAVFALVPDVRNLSGRNLASLALSLLAAYLCFLLGQLGEVGAQACQALGVTTYYFFLASFFWMSAMAFDVWRTLRVATRELRVSSGSQWRRFFVYCIASWFLPAVVVGLAVFFDARSTGIPEDFRPLFGRHGCWFGQRKALLVFFAGPAAALMLVNVILFVSTAVMVIGSTKTSVKRSGSTARRNFSLYVRLSVMMGLSWTLGLVAGYLDIEVLWYLFVVLNTLEGLFIFVAFSCTHKVGTYLRDHVLACAKREPYQRSATLSSGSGYNSGHSTGTTNSGFSRRGSPRSSTNYKRTAPYLGKKTSMDMY</sequence>
<dbReference type="InterPro" id="IPR053231">
    <property type="entry name" value="GPCR_LN-TM7"/>
</dbReference>
<feature type="transmembrane region" description="Helical" evidence="6">
    <location>
        <begin position="594"/>
        <end position="622"/>
    </location>
</feature>
<feature type="transmembrane region" description="Helical" evidence="6">
    <location>
        <begin position="436"/>
        <end position="460"/>
    </location>
</feature>
<evidence type="ECO:0000256" key="1">
    <source>
        <dbReference type="ARBA" id="ARBA00004141"/>
    </source>
</evidence>
<feature type="transmembrane region" description="Helical" evidence="6">
    <location>
        <begin position="546"/>
        <end position="567"/>
    </location>
</feature>
<evidence type="ECO:0000256" key="5">
    <source>
        <dbReference type="SAM" id="MobiDB-lite"/>
    </source>
</evidence>
<feature type="transmembrane region" description="Helical" evidence="6">
    <location>
        <begin position="642"/>
        <end position="663"/>
    </location>
</feature>
<protein>
    <submittedName>
        <fullName evidence="9">Putative class b secretin-like g-protein coupled receptor gprmth5</fullName>
    </submittedName>
</protein>
<keyword evidence="4 6" id="KW-0472">Membrane</keyword>
<dbReference type="PROSITE" id="PS50261">
    <property type="entry name" value="G_PROTEIN_RECEP_F2_4"/>
    <property type="match status" value="1"/>
</dbReference>
<dbReference type="Gene3D" id="1.20.1070.10">
    <property type="entry name" value="Rhodopsin 7-helix transmembrane proteins"/>
    <property type="match status" value="1"/>
</dbReference>
<dbReference type="PANTHER" id="PTHR45902">
    <property type="entry name" value="LATROPHILIN RECEPTOR-LIKE PROTEIN A"/>
    <property type="match status" value="1"/>
</dbReference>
<evidence type="ECO:0000256" key="6">
    <source>
        <dbReference type="SAM" id="Phobius"/>
    </source>
</evidence>
<dbReference type="InterPro" id="IPR000832">
    <property type="entry name" value="GPCR_2_secretin-like"/>
</dbReference>
<keyword evidence="3 6" id="KW-1133">Transmembrane helix</keyword>
<reference evidence="9" key="1">
    <citation type="journal article" date="2018" name="PLoS Negl. Trop. Dis.">
        <title>Sialome diversity of ticks revealed by RNAseq of single tick salivary glands.</title>
        <authorList>
            <person name="Perner J."/>
            <person name="Kropackova S."/>
            <person name="Kopacek P."/>
            <person name="Ribeiro J.M."/>
        </authorList>
    </citation>
    <scope>NUCLEOTIDE SEQUENCE</scope>
    <source>
        <strain evidence="9">Siblings of single egg batch collected in Ceske Budejovice</strain>
        <tissue evidence="9">Salivary glands</tissue>
    </source>
</reference>
<dbReference type="CDD" id="cd15039">
    <property type="entry name" value="7tmB3_Methuselah-like"/>
    <property type="match status" value="1"/>
</dbReference>
<evidence type="ECO:0000256" key="3">
    <source>
        <dbReference type="ARBA" id="ARBA00022989"/>
    </source>
</evidence>
<comment type="subcellular location">
    <subcellularLocation>
        <location evidence="1">Membrane</location>
        <topology evidence="1">Multi-pass membrane protein</topology>
    </subcellularLocation>
</comment>
<feature type="transmembrane region" description="Helical" evidence="6">
    <location>
        <begin position="669"/>
        <end position="689"/>
    </location>
</feature>
<name>A0A147BD90_IXORI</name>
<keyword evidence="2 6" id="KW-0812">Transmembrane</keyword>
<evidence type="ECO:0000256" key="7">
    <source>
        <dbReference type="SAM" id="SignalP"/>
    </source>
</evidence>
<accession>A0A147BD90</accession>
<dbReference type="EMBL" id="GEGO01006667">
    <property type="protein sequence ID" value="JAR88737.1"/>
    <property type="molecule type" value="Transcribed_RNA"/>
</dbReference>
<evidence type="ECO:0000259" key="8">
    <source>
        <dbReference type="PROSITE" id="PS50261"/>
    </source>
</evidence>
<feature type="region of interest" description="Disordered" evidence="5">
    <location>
        <begin position="714"/>
        <end position="749"/>
    </location>
</feature>
<feature type="chain" id="PRO_5007542016" evidence="7">
    <location>
        <begin position="25"/>
        <end position="763"/>
    </location>
</feature>